<keyword evidence="4" id="KW-1185">Reference proteome</keyword>
<keyword evidence="1" id="KW-0812">Transmembrane</keyword>
<comment type="caution">
    <text evidence="3">The sequence shown here is derived from an EMBL/GenBank/DDBJ whole genome shotgun (WGS) entry which is preliminary data.</text>
</comment>
<dbReference type="InterPro" id="IPR018682">
    <property type="entry name" value="DUF2167_membr"/>
</dbReference>
<name>A0AAP2GV85_9BACT</name>
<keyword evidence="2" id="KW-0732">Signal</keyword>
<sequence length="308" mass="34306">MRKILLTFLAGIFMMPAFAAFTGENDTTNTFLDSLEASFQYQTGEIKFGDIGTLQVPKGFRYLDSAQARFVIHDMWGNPGGQGTLGMLVPENMAITNDAWAFIITYDEMGYVKDDDADEINYEEMLEGIQKEEPEINKTRIEAGYDPMYMIGWAAKPYYDADKKVLHWAKEIQFGDSAEVEHTLNYNVRILGRKGVLVLNAVALVHELPDVQANIDPVLSSFTYGEGKKYADFDPDVDEVAAWTIGGLVAGKVLAKAGFFAIILKNIKLIGLGIMALFTGVWKWFKRKTEPPTVRTIGGEENSDTPQA</sequence>
<gene>
    <name evidence="3" type="ORF">KK062_10190</name>
</gene>
<dbReference type="RefSeq" id="WP_254084188.1">
    <property type="nucleotide sequence ID" value="NZ_JAHESE010000007.1"/>
</dbReference>
<dbReference type="AlphaFoldDB" id="A0AAP2GV85"/>
<feature type="transmembrane region" description="Helical" evidence="1">
    <location>
        <begin position="267"/>
        <end position="285"/>
    </location>
</feature>
<keyword evidence="1" id="KW-1133">Transmembrane helix</keyword>
<accession>A0AAP2GV85</accession>
<dbReference type="EMBL" id="JAHESE010000007">
    <property type="protein sequence ID" value="MBT1708597.1"/>
    <property type="molecule type" value="Genomic_DNA"/>
</dbReference>
<dbReference type="Proteomes" id="UP001319080">
    <property type="component" value="Unassembled WGS sequence"/>
</dbReference>
<protein>
    <submittedName>
        <fullName evidence="3">DUF2167 domain-containing protein</fullName>
    </submittedName>
</protein>
<feature type="chain" id="PRO_5042828699" evidence="2">
    <location>
        <begin position="20"/>
        <end position="308"/>
    </location>
</feature>
<evidence type="ECO:0000256" key="1">
    <source>
        <dbReference type="SAM" id="Phobius"/>
    </source>
</evidence>
<evidence type="ECO:0000313" key="3">
    <source>
        <dbReference type="EMBL" id="MBT1708597.1"/>
    </source>
</evidence>
<keyword evidence="1" id="KW-0472">Membrane</keyword>
<reference evidence="3 4" key="1">
    <citation type="submission" date="2021-05" db="EMBL/GenBank/DDBJ databases">
        <title>A Polyphasic approach of four new species of the genus Ohtaekwangia: Ohtaekwangia histidinii sp. nov., Ohtaekwangia cretensis sp. nov., Ohtaekwangia indiensis sp. nov., Ohtaekwangia reichenbachii sp. nov. from diverse environment.</title>
        <authorList>
            <person name="Octaviana S."/>
        </authorList>
    </citation>
    <scope>NUCLEOTIDE SEQUENCE [LARGE SCALE GENOMIC DNA]</scope>
    <source>
        <strain evidence="3 4">PWU5</strain>
    </source>
</reference>
<feature type="signal peptide" evidence="2">
    <location>
        <begin position="1"/>
        <end position="19"/>
    </location>
</feature>
<proteinExistence type="predicted"/>
<evidence type="ECO:0000313" key="4">
    <source>
        <dbReference type="Proteomes" id="UP001319080"/>
    </source>
</evidence>
<organism evidence="3 4">
    <name type="scientific">Dawidia cretensis</name>
    <dbReference type="NCBI Taxonomy" id="2782350"/>
    <lineage>
        <taxon>Bacteria</taxon>
        <taxon>Pseudomonadati</taxon>
        <taxon>Bacteroidota</taxon>
        <taxon>Cytophagia</taxon>
        <taxon>Cytophagales</taxon>
        <taxon>Chryseotaleaceae</taxon>
        <taxon>Dawidia</taxon>
    </lineage>
</organism>
<dbReference type="Pfam" id="PF09935">
    <property type="entry name" value="DUF2167"/>
    <property type="match status" value="1"/>
</dbReference>
<evidence type="ECO:0000256" key="2">
    <source>
        <dbReference type="SAM" id="SignalP"/>
    </source>
</evidence>